<reference evidence="2 3" key="1">
    <citation type="journal article" date="2021" name="Nat. Commun.">
        <title>Genetic determinants of endophytism in the Arabidopsis root mycobiome.</title>
        <authorList>
            <person name="Mesny F."/>
            <person name="Miyauchi S."/>
            <person name="Thiergart T."/>
            <person name="Pickel B."/>
            <person name="Atanasova L."/>
            <person name="Karlsson M."/>
            <person name="Huettel B."/>
            <person name="Barry K.W."/>
            <person name="Haridas S."/>
            <person name="Chen C."/>
            <person name="Bauer D."/>
            <person name="Andreopoulos W."/>
            <person name="Pangilinan J."/>
            <person name="LaButti K."/>
            <person name="Riley R."/>
            <person name="Lipzen A."/>
            <person name="Clum A."/>
            <person name="Drula E."/>
            <person name="Henrissat B."/>
            <person name="Kohler A."/>
            <person name="Grigoriev I.V."/>
            <person name="Martin F.M."/>
            <person name="Hacquard S."/>
        </authorList>
    </citation>
    <scope>NUCLEOTIDE SEQUENCE [LARGE SCALE GENOMIC DNA]</scope>
    <source>
        <strain evidence="2 3">MPI-CAGE-CH-0241</strain>
    </source>
</reference>
<evidence type="ECO:0000256" key="1">
    <source>
        <dbReference type="SAM" id="MobiDB-lite"/>
    </source>
</evidence>
<feature type="region of interest" description="Disordered" evidence="1">
    <location>
        <begin position="1"/>
        <end position="34"/>
    </location>
</feature>
<dbReference type="EMBL" id="JAGPYM010000032">
    <property type="protein sequence ID" value="KAH6876876.1"/>
    <property type="molecule type" value="Genomic_DNA"/>
</dbReference>
<protein>
    <submittedName>
        <fullName evidence="2">Uncharacterized protein</fullName>
    </submittedName>
</protein>
<feature type="region of interest" description="Disordered" evidence="1">
    <location>
        <begin position="56"/>
        <end position="81"/>
    </location>
</feature>
<gene>
    <name evidence="2" type="ORF">B0T10DRAFT_584925</name>
</gene>
<dbReference type="Proteomes" id="UP000777438">
    <property type="component" value="Unassembled WGS sequence"/>
</dbReference>
<keyword evidence="3" id="KW-1185">Reference proteome</keyword>
<organism evidence="2 3">
    <name type="scientific">Thelonectria olida</name>
    <dbReference type="NCBI Taxonomy" id="1576542"/>
    <lineage>
        <taxon>Eukaryota</taxon>
        <taxon>Fungi</taxon>
        <taxon>Dikarya</taxon>
        <taxon>Ascomycota</taxon>
        <taxon>Pezizomycotina</taxon>
        <taxon>Sordariomycetes</taxon>
        <taxon>Hypocreomycetidae</taxon>
        <taxon>Hypocreales</taxon>
        <taxon>Nectriaceae</taxon>
        <taxon>Thelonectria</taxon>
    </lineage>
</organism>
<accession>A0A9P8VV05</accession>
<proteinExistence type="predicted"/>
<evidence type="ECO:0000313" key="2">
    <source>
        <dbReference type="EMBL" id="KAH6876876.1"/>
    </source>
</evidence>
<evidence type="ECO:0000313" key="3">
    <source>
        <dbReference type="Proteomes" id="UP000777438"/>
    </source>
</evidence>
<feature type="compositionally biased region" description="Basic and acidic residues" evidence="1">
    <location>
        <begin position="1"/>
        <end position="14"/>
    </location>
</feature>
<sequence>MNDLMTPRRSDRVKSRQHAASPRTPTRSSTEQNQMRYCLRNKRENLNISTTECLENAKSHRTGKTSTRRAHKPPLGKSLRDHTAWKGRQNNAACDQEQDNGKFDRLRQISQRALDRVEHTTDRAYEYSSLRQSREHAAIVAKDASAASKAVGTPHAGGFVRPSVPEQVHVRRKSKAVDGTLRSEAACGQVEIYHGDIRFERKTKGPLAGKMASPGKVVEIDGEYYVLYQVLAKLHWE</sequence>
<feature type="compositionally biased region" description="Polar residues" evidence="1">
    <location>
        <begin position="23"/>
        <end position="34"/>
    </location>
</feature>
<dbReference type="AlphaFoldDB" id="A0A9P8VV05"/>
<feature type="compositionally biased region" description="Basic residues" evidence="1">
    <location>
        <begin position="59"/>
        <end position="74"/>
    </location>
</feature>
<comment type="caution">
    <text evidence="2">The sequence shown here is derived from an EMBL/GenBank/DDBJ whole genome shotgun (WGS) entry which is preliminary data.</text>
</comment>
<name>A0A9P8VV05_9HYPO</name>